<dbReference type="Proteomes" id="UP000580250">
    <property type="component" value="Unassembled WGS sequence"/>
</dbReference>
<comment type="caution">
    <text evidence="3">The sequence shown here is derived from an EMBL/GenBank/DDBJ whole genome shotgun (WGS) entry which is preliminary data.</text>
</comment>
<reference evidence="3 4" key="1">
    <citation type="submission" date="2020-08" db="EMBL/GenBank/DDBJ databases">
        <authorList>
            <person name="Koutsovoulos G."/>
            <person name="Danchin GJ E."/>
        </authorList>
    </citation>
    <scope>NUCLEOTIDE SEQUENCE [LARGE SCALE GENOMIC DNA]</scope>
</reference>
<evidence type="ECO:0000313" key="3">
    <source>
        <dbReference type="EMBL" id="CAD2151780.1"/>
    </source>
</evidence>
<dbReference type="EMBL" id="CAJEWN010000049">
    <property type="protein sequence ID" value="CAD2151780.1"/>
    <property type="molecule type" value="Genomic_DNA"/>
</dbReference>
<protein>
    <submittedName>
        <fullName evidence="3">Uncharacterized protein</fullName>
    </submittedName>
</protein>
<feature type="compositionally biased region" description="Basic and acidic residues" evidence="1">
    <location>
        <begin position="141"/>
        <end position="158"/>
    </location>
</feature>
<sequence>MKHKNKNIIVFILPILNLFLVEAINPLANTLGSVPQASVPISAESYKNTGELKLQEMPIYGQKDENKIVAEGGKKKKKKNKNRKVKQAFTDPNNKFSLLSELNEEEEKKVFEKENERKSKGKEILLEEDDEECNEICDEEEGRHQGSHRPDSRYSKIENSRRFLARKFTIHKNREFGIPGG</sequence>
<organism evidence="3 4">
    <name type="scientific">Meloidogyne enterolobii</name>
    <name type="common">Root-knot nematode worm</name>
    <name type="synonym">Meloidogyne mayaguensis</name>
    <dbReference type="NCBI Taxonomy" id="390850"/>
    <lineage>
        <taxon>Eukaryota</taxon>
        <taxon>Metazoa</taxon>
        <taxon>Ecdysozoa</taxon>
        <taxon>Nematoda</taxon>
        <taxon>Chromadorea</taxon>
        <taxon>Rhabditida</taxon>
        <taxon>Tylenchina</taxon>
        <taxon>Tylenchomorpha</taxon>
        <taxon>Tylenchoidea</taxon>
        <taxon>Meloidogynidae</taxon>
        <taxon>Meloidogyninae</taxon>
        <taxon>Meloidogyne</taxon>
    </lineage>
</organism>
<proteinExistence type="predicted"/>
<feature type="compositionally biased region" description="Basic residues" evidence="1">
    <location>
        <begin position="74"/>
        <end position="86"/>
    </location>
</feature>
<feature type="signal peptide" evidence="2">
    <location>
        <begin position="1"/>
        <end position="23"/>
    </location>
</feature>
<evidence type="ECO:0000256" key="2">
    <source>
        <dbReference type="SAM" id="SignalP"/>
    </source>
</evidence>
<evidence type="ECO:0000313" key="4">
    <source>
        <dbReference type="Proteomes" id="UP000580250"/>
    </source>
</evidence>
<keyword evidence="2" id="KW-0732">Signal</keyword>
<feature type="region of interest" description="Disordered" evidence="1">
    <location>
        <begin position="133"/>
        <end position="158"/>
    </location>
</feature>
<dbReference type="AlphaFoldDB" id="A0A6V7UDE9"/>
<accession>A0A6V7UDE9</accession>
<feature type="chain" id="PRO_5028182015" evidence="2">
    <location>
        <begin position="24"/>
        <end position="181"/>
    </location>
</feature>
<gene>
    <name evidence="3" type="ORF">MENT_LOCUS10517</name>
</gene>
<feature type="region of interest" description="Disordered" evidence="1">
    <location>
        <begin position="70"/>
        <end position="89"/>
    </location>
</feature>
<evidence type="ECO:0000256" key="1">
    <source>
        <dbReference type="SAM" id="MobiDB-lite"/>
    </source>
</evidence>
<name>A0A6V7UDE9_MELEN</name>